<name>B8BLP2_ORYSI</name>
<feature type="domain" description="Disease resistance R13L4/SHOC-2-like LRR" evidence="3">
    <location>
        <begin position="230"/>
        <end position="358"/>
    </location>
</feature>
<dbReference type="Gene3D" id="3.80.10.10">
    <property type="entry name" value="Ribonuclease Inhibitor"/>
    <property type="match status" value="2"/>
</dbReference>
<keyword evidence="5" id="KW-1185">Reference proteome</keyword>
<feature type="domain" description="Disease resistance R13L4/SHOC-2-like LRR" evidence="3">
    <location>
        <begin position="127"/>
        <end position="210"/>
    </location>
</feature>
<dbReference type="Proteomes" id="UP000007015">
    <property type="component" value="Chromosome 11"/>
</dbReference>
<dbReference type="OMA" id="EATHLKY"/>
<dbReference type="Pfam" id="PF23598">
    <property type="entry name" value="LRR_14"/>
    <property type="match status" value="2"/>
</dbReference>
<gene>
    <name evidence="4" type="ORF">OsI_36910</name>
</gene>
<dbReference type="Gramene" id="BGIOSGA035656-TA">
    <property type="protein sequence ID" value="BGIOSGA035656-PA"/>
    <property type="gene ID" value="BGIOSGA035656"/>
</dbReference>
<accession>B8BLP2</accession>
<dbReference type="EMBL" id="CM000136">
    <property type="protein sequence ID" value="EEC68575.1"/>
    <property type="molecule type" value="Genomic_DNA"/>
</dbReference>
<dbReference type="InterPro" id="IPR032675">
    <property type="entry name" value="LRR_dom_sf"/>
</dbReference>
<dbReference type="PANTHER" id="PTHR46023">
    <property type="entry name" value="LIPASE CLASS 3 PROTEIN-LIKE"/>
    <property type="match status" value="1"/>
</dbReference>
<proteinExistence type="predicted"/>
<keyword evidence="1" id="KW-0677">Repeat</keyword>
<dbReference type="InterPro" id="IPR055414">
    <property type="entry name" value="LRR_R13L4/SHOC2-like"/>
</dbReference>
<evidence type="ECO:0000313" key="4">
    <source>
        <dbReference type="EMBL" id="EEC68575.1"/>
    </source>
</evidence>
<evidence type="ECO:0000256" key="2">
    <source>
        <dbReference type="SAM" id="MobiDB-lite"/>
    </source>
</evidence>
<evidence type="ECO:0000259" key="3">
    <source>
        <dbReference type="Pfam" id="PF23598"/>
    </source>
</evidence>
<dbReference type="AlphaFoldDB" id="B8BLP2"/>
<sequence>MVATIAPDISKTASNFSSWEDTAILETIRGRLGLAEDYCLKRAVSLLATKTTAAAANAEEDDRRREVLRSSMVESSFPQDEDDVHAGLFPYKAGRITVQNYLLEQLMMQASGGGDRRLQCIANYLKSLRRSSIVRLLNVLDLEGCTGFEEETDLRTICTEATHLKYLSLRNTGVTQLPKHIQNLQQLETLDVRGTNVSKLDVVLPMLKELHSGQSYRSRRRRERLLQTLSISGLHQLVKITLRETYLTGDALYVLGNLRSLRCLRFLPKALAEGIIKFSAGEFSNLAHLFFQEDYIISVIFDHETAPRLETVVFDVKIITSLHGIRNLPSLKDLQIKGELRGEQAVQQAIADHPNSPDYESKIQGKDRYRSKVADVDLMLSGTSEAETILSVDARAAIKKHSTLSFWSSAPSNRKTLESSLMNPTQSIAALMSTYVGTDKDTEEHKNQNSDTKELYRQDKEADAEKNLERFLEALRSSPSASQEPLQFYPPGRIMHMVVLPSPKEPSSIDQCSQDECVALYETPRSMYSKIRLARSMIRDHYMPRYIETIEMLIDKFEEEDSHT</sequence>
<dbReference type="PANTHER" id="PTHR46023:SF7">
    <property type="entry name" value="FUNGAL LIPASE-LIKE DOMAIN-CONTAINING PROTEIN"/>
    <property type="match status" value="1"/>
</dbReference>
<dbReference type="HOGENOM" id="CLU_483476_0_0_1"/>
<reference evidence="4 5" key="1">
    <citation type="journal article" date="2005" name="PLoS Biol.">
        <title>The genomes of Oryza sativa: a history of duplications.</title>
        <authorList>
            <person name="Yu J."/>
            <person name="Wang J."/>
            <person name="Lin W."/>
            <person name="Li S."/>
            <person name="Li H."/>
            <person name="Zhou J."/>
            <person name="Ni P."/>
            <person name="Dong W."/>
            <person name="Hu S."/>
            <person name="Zeng C."/>
            <person name="Zhang J."/>
            <person name="Zhang Y."/>
            <person name="Li R."/>
            <person name="Xu Z."/>
            <person name="Li S."/>
            <person name="Li X."/>
            <person name="Zheng H."/>
            <person name="Cong L."/>
            <person name="Lin L."/>
            <person name="Yin J."/>
            <person name="Geng J."/>
            <person name="Li G."/>
            <person name="Shi J."/>
            <person name="Liu J."/>
            <person name="Lv H."/>
            <person name="Li J."/>
            <person name="Wang J."/>
            <person name="Deng Y."/>
            <person name="Ran L."/>
            <person name="Shi X."/>
            <person name="Wang X."/>
            <person name="Wu Q."/>
            <person name="Li C."/>
            <person name="Ren X."/>
            <person name="Wang J."/>
            <person name="Wang X."/>
            <person name="Li D."/>
            <person name="Liu D."/>
            <person name="Zhang X."/>
            <person name="Ji Z."/>
            <person name="Zhao W."/>
            <person name="Sun Y."/>
            <person name="Zhang Z."/>
            <person name="Bao J."/>
            <person name="Han Y."/>
            <person name="Dong L."/>
            <person name="Ji J."/>
            <person name="Chen P."/>
            <person name="Wu S."/>
            <person name="Liu J."/>
            <person name="Xiao Y."/>
            <person name="Bu D."/>
            <person name="Tan J."/>
            <person name="Yang L."/>
            <person name="Ye C."/>
            <person name="Zhang J."/>
            <person name="Xu J."/>
            <person name="Zhou Y."/>
            <person name="Yu Y."/>
            <person name="Zhang B."/>
            <person name="Zhuang S."/>
            <person name="Wei H."/>
            <person name="Liu B."/>
            <person name="Lei M."/>
            <person name="Yu H."/>
            <person name="Li Y."/>
            <person name="Xu H."/>
            <person name="Wei S."/>
            <person name="He X."/>
            <person name="Fang L."/>
            <person name="Zhang Z."/>
            <person name="Zhang Y."/>
            <person name="Huang X."/>
            <person name="Su Z."/>
            <person name="Tong W."/>
            <person name="Li J."/>
            <person name="Tong Z."/>
            <person name="Li S."/>
            <person name="Ye J."/>
            <person name="Wang L."/>
            <person name="Fang L."/>
            <person name="Lei T."/>
            <person name="Chen C."/>
            <person name="Chen H."/>
            <person name="Xu Z."/>
            <person name="Li H."/>
            <person name="Huang H."/>
            <person name="Zhang F."/>
            <person name="Xu H."/>
            <person name="Li N."/>
            <person name="Zhao C."/>
            <person name="Li S."/>
            <person name="Dong L."/>
            <person name="Huang Y."/>
            <person name="Li L."/>
            <person name="Xi Y."/>
            <person name="Qi Q."/>
            <person name="Li W."/>
            <person name="Zhang B."/>
            <person name="Hu W."/>
            <person name="Zhang Y."/>
            <person name="Tian X."/>
            <person name="Jiao Y."/>
            <person name="Liang X."/>
            <person name="Jin J."/>
            <person name="Gao L."/>
            <person name="Zheng W."/>
            <person name="Hao B."/>
            <person name="Liu S."/>
            <person name="Wang W."/>
            <person name="Yuan L."/>
            <person name="Cao M."/>
            <person name="McDermott J."/>
            <person name="Samudrala R."/>
            <person name="Wang J."/>
            <person name="Wong G.K."/>
            <person name="Yang H."/>
        </authorList>
    </citation>
    <scope>NUCLEOTIDE SEQUENCE [LARGE SCALE GENOMIC DNA]</scope>
    <source>
        <strain evidence="5">cv. 93-11</strain>
    </source>
</reference>
<feature type="region of interest" description="Disordered" evidence="2">
    <location>
        <begin position="439"/>
        <end position="461"/>
    </location>
</feature>
<dbReference type="SUPFAM" id="SSF52058">
    <property type="entry name" value="L domain-like"/>
    <property type="match status" value="1"/>
</dbReference>
<protein>
    <recommendedName>
        <fullName evidence="3">Disease resistance R13L4/SHOC-2-like LRR domain-containing protein</fullName>
    </recommendedName>
</protein>
<organism evidence="4 5">
    <name type="scientific">Oryza sativa subsp. indica</name>
    <name type="common">Rice</name>
    <dbReference type="NCBI Taxonomy" id="39946"/>
    <lineage>
        <taxon>Eukaryota</taxon>
        <taxon>Viridiplantae</taxon>
        <taxon>Streptophyta</taxon>
        <taxon>Embryophyta</taxon>
        <taxon>Tracheophyta</taxon>
        <taxon>Spermatophyta</taxon>
        <taxon>Magnoliopsida</taxon>
        <taxon>Liliopsida</taxon>
        <taxon>Poales</taxon>
        <taxon>Poaceae</taxon>
        <taxon>BOP clade</taxon>
        <taxon>Oryzoideae</taxon>
        <taxon>Oryzeae</taxon>
        <taxon>Oryzinae</taxon>
        <taxon>Oryza</taxon>
        <taxon>Oryza sativa</taxon>
    </lineage>
</organism>
<evidence type="ECO:0000313" key="5">
    <source>
        <dbReference type="Proteomes" id="UP000007015"/>
    </source>
</evidence>
<evidence type="ECO:0000256" key="1">
    <source>
        <dbReference type="ARBA" id="ARBA00022737"/>
    </source>
</evidence>